<name>A0A4Q5J2W3_9ACTN</name>
<dbReference type="Proteomes" id="UP000291189">
    <property type="component" value="Unassembled WGS sequence"/>
</dbReference>
<dbReference type="SUPFAM" id="SSF81324">
    <property type="entry name" value="Voltage-gated potassium channels"/>
    <property type="match status" value="1"/>
</dbReference>
<comment type="caution">
    <text evidence="3">The sequence shown here is derived from an EMBL/GenBank/DDBJ whole genome shotgun (WGS) entry which is preliminary data.</text>
</comment>
<keyword evidence="1" id="KW-0812">Transmembrane</keyword>
<gene>
    <name evidence="3" type="ORF">ETU37_08260</name>
</gene>
<reference evidence="3 4" key="1">
    <citation type="submission" date="2019-01" db="EMBL/GenBank/DDBJ databases">
        <title>Nocardioides guangzhouensis sp. nov., an actinobacterium isolated from soil.</title>
        <authorList>
            <person name="Fu Y."/>
            <person name="Cai Y."/>
            <person name="Lin Z."/>
            <person name="Chen P."/>
        </authorList>
    </citation>
    <scope>NUCLEOTIDE SEQUENCE [LARGE SCALE GENOMIC DNA]</scope>
    <source>
        <strain evidence="3 4">NBRC 105384</strain>
    </source>
</reference>
<keyword evidence="3" id="KW-0813">Transport</keyword>
<feature type="transmembrane region" description="Helical" evidence="1">
    <location>
        <begin position="27"/>
        <end position="46"/>
    </location>
</feature>
<feature type="transmembrane region" description="Helical" evidence="1">
    <location>
        <begin position="128"/>
        <end position="146"/>
    </location>
</feature>
<evidence type="ECO:0000259" key="2">
    <source>
        <dbReference type="Pfam" id="PF07885"/>
    </source>
</evidence>
<feature type="domain" description="Potassium channel" evidence="2">
    <location>
        <begin position="69"/>
        <end position="147"/>
    </location>
</feature>
<evidence type="ECO:0000313" key="4">
    <source>
        <dbReference type="Proteomes" id="UP000291189"/>
    </source>
</evidence>
<evidence type="ECO:0000313" key="3">
    <source>
        <dbReference type="EMBL" id="RYU12937.1"/>
    </source>
</evidence>
<dbReference type="GO" id="GO:0034220">
    <property type="term" value="P:monoatomic ion transmembrane transport"/>
    <property type="evidence" value="ECO:0007669"/>
    <property type="project" value="UniProtKB-KW"/>
</dbReference>
<dbReference type="InterPro" id="IPR013099">
    <property type="entry name" value="K_chnl_dom"/>
</dbReference>
<feature type="transmembrane region" description="Helical" evidence="1">
    <location>
        <begin position="58"/>
        <end position="78"/>
    </location>
</feature>
<organism evidence="3 4">
    <name type="scientific">Nocardioides iriomotensis</name>
    <dbReference type="NCBI Taxonomy" id="715784"/>
    <lineage>
        <taxon>Bacteria</taxon>
        <taxon>Bacillati</taxon>
        <taxon>Actinomycetota</taxon>
        <taxon>Actinomycetes</taxon>
        <taxon>Propionibacteriales</taxon>
        <taxon>Nocardioidaceae</taxon>
        <taxon>Nocardioides</taxon>
    </lineage>
</organism>
<keyword evidence="3" id="KW-0406">Ion transport</keyword>
<keyword evidence="1" id="KW-0472">Membrane</keyword>
<dbReference type="AlphaFoldDB" id="A0A4Q5J2W3"/>
<keyword evidence="4" id="KW-1185">Reference proteome</keyword>
<dbReference type="Pfam" id="PF07885">
    <property type="entry name" value="Ion_trans_2"/>
    <property type="match status" value="1"/>
</dbReference>
<protein>
    <submittedName>
        <fullName evidence="3">Two pore domain potassium channel family protein</fullName>
    </submittedName>
</protein>
<accession>A0A4Q5J2W3</accession>
<sequence length="173" mass="18011">MTSVVSVAVVAAYFALPLSPQRSAVGWLTVIGGLAAVAALLVWHLRSIIVSPYPRVRAVAAMATTIPLFVVVFASSHFLLDESAPGSYSEGLSRLDALYFSVTVFATVGFGDIVPVSDPARALTTVQMVGDLVILGLVAQVIVGAMRQGLRRRAAEAEVAAEAERDADASSGP</sequence>
<evidence type="ECO:0000256" key="1">
    <source>
        <dbReference type="SAM" id="Phobius"/>
    </source>
</evidence>
<dbReference type="Gene3D" id="1.10.287.70">
    <property type="match status" value="1"/>
</dbReference>
<dbReference type="RefSeq" id="WP_129986756.1">
    <property type="nucleotide sequence ID" value="NZ_SDPU01000020.1"/>
</dbReference>
<keyword evidence="3" id="KW-0407">Ion channel</keyword>
<dbReference type="EMBL" id="SDPU01000020">
    <property type="protein sequence ID" value="RYU12937.1"/>
    <property type="molecule type" value="Genomic_DNA"/>
</dbReference>
<keyword evidence="1" id="KW-1133">Transmembrane helix</keyword>
<dbReference type="OrthoDB" id="9799090at2"/>
<proteinExistence type="predicted"/>